<dbReference type="PANTHER" id="PTHR42722">
    <property type="entry name" value="LEUCINE DEHYDROGENASE"/>
    <property type="match status" value="1"/>
</dbReference>
<dbReference type="PRINTS" id="PR00082">
    <property type="entry name" value="GLFDHDRGNASE"/>
</dbReference>
<dbReference type="InterPro" id="IPR016211">
    <property type="entry name" value="Glu/Phe/Leu/Val/Trp_DH_bac/arc"/>
</dbReference>
<sequence>MLTKLDQSGYEGVYRVEDAASGLRGYIAVHSTVRGPAAGGLRMRPYAAEAEALEDVLRLSAGMTYKNAAADLPLGGGKAVIIGDPAKDKSEALLRAMGRAVEALEGKYWTAEDMGMSPDDMAVLAQETKYVAGLGQGDFASGDPSPVTAAGVLGCMEVAARHAFGSSNLQGKTVAVQGLGHVGMYLAEGLHRAGAKLIVADTNARAVQEAMERFEAVAVAPEAIHGVEADIYAPCAIGGTVNMGTIPEIKAKLICGAANNQLASRRERMLLEARDILYAPDYVANGGGIINVAAEILKIETRAPWVAARLGRLEETMDQILNRALRNRQTPADVADALVEERLTVKAA</sequence>
<gene>
    <name evidence="8" type="ORF">CLV74_102407</name>
</gene>
<dbReference type="Proteomes" id="UP000238392">
    <property type="component" value="Unassembled WGS sequence"/>
</dbReference>
<dbReference type="GO" id="GO:0016639">
    <property type="term" value="F:oxidoreductase activity, acting on the CH-NH2 group of donors, NAD or NADP as acceptor"/>
    <property type="evidence" value="ECO:0007669"/>
    <property type="project" value="InterPro"/>
</dbReference>
<keyword evidence="3 5" id="KW-0520">NAD</keyword>
<dbReference type="PANTHER" id="PTHR42722:SF1">
    <property type="entry name" value="VALINE DEHYDROGENASE"/>
    <property type="match status" value="1"/>
</dbReference>
<dbReference type="InterPro" id="IPR006095">
    <property type="entry name" value="Glu/Leu/Phe/Val/Trp_DH"/>
</dbReference>
<feature type="active site" description="Proton donor/acceptor" evidence="4">
    <location>
        <position position="78"/>
    </location>
</feature>
<dbReference type="SUPFAM" id="SSF51735">
    <property type="entry name" value="NAD(P)-binding Rossmann-fold domains"/>
    <property type="match status" value="1"/>
</dbReference>
<dbReference type="CDD" id="cd01075">
    <property type="entry name" value="NAD_bind_Leu_Phe_Val_DH"/>
    <property type="match status" value="1"/>
</dbReference>
<dbReference type="InterPro" id="IPR046346">
    <property type="entry name" value="Aminoacid_DH-like_N_sf"/>
</dbReference>
<dbReference type="SUPFAM" id="SSF53223">
    <property type="entry name" value="Aminoacid dehydrogenase-like, N-terminal domain"/>
    <property type="match status" value="1"/>
</dbReference>
<evidence type="ECO:0000256" key="4">
    <source>
        <dbReference type="PIRSR" id="PIRSR000188-1"/>
    </source>
</evidence>
<dbReference type="GO" id="GO:0006520">
    <property type="term" value="P:amino acid metabolic process"/>
    <property type="evidence" value="ECO:0007669"/>
    <property type="project" value="InterPro"/>
</dbReference>
<keyword evidence="5" id="KW-0547">Nucleotide-binding</keyword>
<dbReference type="Pfam" id="PF02812">
    <property type="entry name" value="ELFV_dehydrog_N"/>
    <property type="match status" value="1"/>
</dbReference>
<dbReference type="InterPro" id="IPR033524">
    <property type="entry name" value="Glu/Leu/Phe/Val_DH_AS"/>
</dbReference>
<keyword evidence="2 6" id="KW-0560">Oxidoreductase</keyword>
<dbReference type="FunFam" id="3.40.50.10860:FF:000010">
    <property type="entry name" value="Leucine dehydrogenase"/>
    <property type="match status" value="1"/>
</dbReference>
<reference evidence="8 9" key="1">
    <citation type="submission" date="2018-03" db="EMBL/GenBank/DDBJ databases">
        <title>Genomic Encyclopedia of Archaeal and Bacterial Type Strains, Phase II (KMG-II): from individual species to whole genera.</title>
        <authorList>
            <person name="Goeker M."/>
        </authorList>
    </citation>
    <scope>NUCLEOTIDE SEQUENCE [LARGE SCALE GENOMIC DNA]</scope>
    <source>
        <strain evidence="8 9">DSM 100212</strain>
    </source>
</reference>
<dbReference type="GO" id="GO:0000166">
    <property type="term" value="F:nucleotide binding"/>
    <property type="evidence" value="ECO:0007669"/>
    <property type="project" value="UniProtKB-KW"/>
</dbReference>
<evidence type="ECO:0000256" key="1">
    <source>
        <dbReference type="ARBA" id="ARBA00006382"/>
    </source>
</evidence>
<comment type="similarity">
    <text evidence="1 6">Belongs to the Glu/Leu/Phe/Val dehydrogenases family.</text>
</comment>
<comment type="caution">
    <text evidence="8">The sequence shown here is derived from an EMBL/GenBank/DDBJ whole genome shotgun (WGS) entry which is preliminary data.</text>
</comment>
<dbReference type="PIRSF" id="PIRSF000188">
    <property type="entry name" value="Phe_leu_dh"/>
    <property type="match status" value="1"/>
</dbReference>
<evidence type="ECO:0000256" key="6">
    <source>
        <dbReference type="RuleBase" id="RU004417"/>
    </source>
</evidence>
<name>A0A2T0X0L6_9RHOB</name>
<dbReference type="SMART" id="SM00839">
    <property type="entry name" value="ELFV_dehydrog"/>
    <property type="match status" value="1"/>
</dbReference>
<feature type="domain" description="Glutamate/phenylalanine/leucine/valine/L-tryptophan dehydrogenase C-terminal" evidence="7">
    <location>
        <begin position="142"/>
        <end position="346"/>
    </location>
</feature>
<evidence type="ECO:0000256" key="5">
    <source>
        <dbReference type="PIRSR" id="PIRSR000188-2"/>
    </source>
</evidence>
<dbReference type="InterPro" id="IPR006096">
    <property type="entry name" value="Glu/Leu/Phe/Val/Trp_DH_C"/>
</dbReference>
<evidence type="ECO:0000256" key="2">
    <source>
        <dbReference type="ARBA" id="ARBA00023002"/>
    </source>
</evidence>
<evidence type="ECO:0000256" key="3">
    <source>
        <dbReference type="ARBA" id="ARBA00023027"/>
    </source>
</evidence>
<dbReference type="OrthoDB" id="9803297at2"/>
<dbReference type="InterPro" id="IPR036291">
    <property type="entry name" value="NAD(P)-bd_dom_sf"/>
</dbReference>
<protein>
    <submittedName>
        <fullName evidence="8">Leucine dehydrogenase</fullName>
    </submittedName>
</protein>
<dbReference type="EMBL" id="PVTQ01000002">
    <property type="protein sequence ID" value="PRY92492.1"/>
    <property type="molecule type" value="Genomic_DNA"/>
</dbReference>
<evidence type="ECO:0000259" key="7">
    <source>
        <dbReference type="SMART" id="SM00839"/>
    </source>
</evidence>
<proteinExistence type="inferred from homology"/>
<dbReference type="Pfam" id="PF00208">
    <property type="entry name" value="ELFV_dehydrog"/>
    <property type="match status" value="2"/>
</dbReference>
<evidence type="ECO:0000313" key="9">
    <source>
        <dbReference type="Proteomes" id="UP000238392"/>
    </source>
</evidence>
<dbReference type="RefSeq" id="WP_106263005.1">
    <property type="nucleotide sequence ID" value="NZ_PVTQ01000002.1"/>
</dbReference>
<accession>A0A2T0X0L6</accession>
<dbReference type="AlphaFoldDB" id="A0A2T0X0L6"/>
<keyword evidence="9" id="KW-1185">Reference proteome</keyword>
<dbReference type="InterPro" id="IPR006097">
    <property type="entry name" value="Glu/Leu/Phe/Val/Trp_DH_dimer"/>
</dbReference>
<dbReference type="Gene3D" id="3.40.50.10860">
    <property type="entry name" value="Leucine Dehydrogenase, chain A, domain 1"/>
    <property type="match status" value="1"/>
</dbReference>
<feature type="binding site" evidence="5">
    <location>
        <begin position="178"/>
        <end position="183"/>
    </location>
    <ligand>
        <name>NAD(+)</name>
        <dbReference type="ChEBI" id="CHEBI:57540"/>
    </ligand>
</feature>
<dbReference type="Gene3D" id="3.40.50.720">
    <property type="entry name" value="NAD(P)-binding Rossmann-like Domain"/>
    <property type="match status" value="1"/>
</dbReference>
<evidence type="ECO:0000313" key="8">
    <source>
        <dbReference type="EMBL" id="PRY92492.1"/>
    </source>
</evidence>
<dbReference type="PROSITE" id="PS00074">
    <property type="entry name" value="GLFV_DEHYDROGENASE"/>
    <property type="match status" value="1"/>
</dbReference>
<organism evidence="8 9">
    <name type="scientific">Donghicola tyrosinivorans</name>
    <dbReference type="NCBI Taxonomy" id="1652492"/>
    <lineage>
        <taxon>Bacteria</taxon>
        <taxon>Pseudomonadati</taxon>
        <taxon>Pseudomonadota</taxon>
        <taxon>Alphaproteobacteria</taxon>
        <taxon>Rhodobacterales</taxon>
        <taxon>Roseobacteraceae</taxon>
        <taxon>Donghicola</taxon>
    </lineage>
</organism>